<organism evidence="1">
    <name type="scientific">marine sediment metagenome</name>
    <dbReference type="NCBI Taxonomy" id="412755"/>
    <lineage>
        <taxon>unclassified sequences</taxon>
        <taxon>metagenomes</taxon>
        <taxon>ecological metagenomes</taxon>
    </lineage>
</organism>
<proteinExistence type="predicted"/>
<gene>
    <name evidence="1" type="ORF">LCGC14_2846180</name>
</gene>
<name>A0A0F8Y9T9_9ZZZZ</name>
<accession>A0A0F8Y9T9</accession>
<dbReference type="AlphaFoldDB" id="A0A0F8Y9T9"/>
<evidence type="ECO:0000313" key="1">
    <source>
        <dbReference type="EMBL" id="KKK78173.1"/>
    </source>
</evidence>
<sequence>MIVLLDMDNKVLNLYNEDGINKINFSNIEDIYNYISSEEKVIYVTNFMETNFNI</sequence>
<protein>
    <submittedName>
        <fullName evidence="1">Uncharacterized protein</fullName>
    </submittedName>
</protein>
<dbReference type="EMBL" id="LAZR01054614">
    <property type="protein sequence ID" value="KKK78173.1"/>
    <property type="molecule type" value="Genomic_DNA"/>
</dbReference>
<comment type="caution">
    <text evidence="1">The sequence shown here is derived from an EMBL/GenBank/DDBJ whole genome shotgun (WGS) entry which is preliminary data.</text>
</comment>
<reference evidence="1" key="1">
    <citation type="journal article" date="2015" name="Nature">
        <title>Complex archaea that bridge the gap between prokaryotes and eukaryotes.</title>
        <authorList>
            <person name="Spang A."/>
            <person name="Saw J.H."/>
            <person name="Jorgensen S.L."/>
            <person name="Zaremba-Niedzwiedzka K."/>
            <person name="Martijn J."/>
            <person name="Lind A.E."/>
            <person name="van Eijk R."/>
            <person name="Schleper C."/>
            <person name="Guy L."/>
            <person name="Ettema T.J."/>
        </authorList>
    </citation>
    <scope>NUCLEOTIDE SEQUENCE</scope>
</reference>